<dbReference type="PANTHER" id="PTHR42920">
    <property type="entry name" value="OS03G0707200 PROTEIN-RELATED"/>
    <property type="match status" value="1"/>
</dbReference>
<keyword evidence="10" id="KW-1185">Reference proteome</keyword>
<keyword evidence="4 7" id="KW-1133">Transmembrane helix</keyword>
<dbReference type="EMBL" id="CP065383">
    <property type="protein sequence ID" value="QPM68671.1"/>
    <property type="molecule type" value="Genomic_DNA"/>
</dbReference>
<evidence type="ECO:0000313" key="10">
    <source>
        <dbReference type="Proteomes" id="UP000594463"/>
    </source>
</evidence>
<keyword evidence="5 7" id="KW-0472">Membrane</keyword>
<dbReference type="AlphaFoldDB" id="A0A7T1F3S4"/>
<name>A0A7T1F3S4_ATRLM</name>
<dbReference type="KEGG" id="alam:RT761_01893"/>
<feature type="domain" description="EamA" evidence="8">
    <location>
        <begin position="157"/>
        <end position="288"/>
    </location>
</feature>
<dbReference type="RefSeq" id="WP_218111167.1">
    <property type="nucleotide sequence ID" value="NZ_CP065383.1"/>
</dbReference>
<dbReference type="Proteomes" id="UP000594463">
    <property type="component" value="Chromosome"/>
</dbReference>
<feature type="transmembrane region" description="Helical" evidence="7">
    <location>
        <begin position="77"/>
        <end position="96"/>
    </location>
</feature>
<keyword evidence="2" id="KW-1003">Cell membrane</keyword>
<evidence type="ECO:0000256" key="7">
    <source>
        <dbReference type="SAM" id="Phobius"/>
    </source>
</evidence>
<evidence type="ECO:0000256" key="6">
    <source>
        <dbReference type="SAM" id="MobiDB-lite"/>
    </source>
</evidence>
<feature type="region of interest" description="Disordered" evidence="6">
    <location>
        <begin position="336"/>
        <end position="356"/>
    </location>
</feature>
<dbReference type="GO" id="GO:0005886">
    <property type="term" value="C:plasma membrane"/>
    <property type="evidence" value="ECO:0007669"/>
    <property type="project" value="UniProtKB-SubCell"/>
</dbReference>
<proteinExistence type="predicted"/>
<evidence type="ECO:0000256" key="3">
    <source>
        <dbReference type="ARBA" id="ARBA00022692"/>
    </source>
</evidence>
<dbReference type="PANTHER" id="PTHR42920:SF11">
    <property type="entry name" value="INNER MEMBRANE PROTEIN YTFF"/>
    <property type="match status" value="1"/>
</dbReference>
<evidence type="ECO:0000256" key="4">
    <source>
        <dbReference type="ARBA" id="ARBA00022989"/>
    </source>
</evidence>
<protein>
    <recommendedName>
        <fullName evidence="8">EamA domain-containing protein</fullName>
    </recommendedName>
</protein>
<feature type="transmembrane region" description="Helical" evidence="7">
    <location>
        <begin position="36"/>
        <end position="56"/>
    </location>
</feature>
<feature type="transmembrane region" description="Helical" evidence="7">
    <location>
        <begin position="272"/>
        <end position="289"/>
    </location>
</feature>
<dbReference type="InterPro" id="IPR000620">
    <property type="entry name" value="EamA_dom"/>
</dbReference>
<comment type="subcellular location">
    <subcellularLocation>
        <location evidence="1">Cell membrane</location>
        <topology evidence="1">Multi-pass membrane protein</topology>
    </subcellularLocation>
</comment>
<feature type="transmembrane region" description="Helical" evidence="7">
    <location>
        <begin position="102"/>
        <end position="124"/>
    </location>
</feature>
<evidence type="ECO:0000256" key="2">
    <source>
        <dbReference type="ARBA" id="ARBA00022475"/>
    </source>
</evidence>
<feature type="transmembrane region" description="Helical" evidence="7">
    <location>
        <begin position="184"/>
        <end position="206"/>
    </location>
</feature>
<evidence type="ECO:0000256" key="5">
    <source>
        <dbReference type="ARBA" id="ARBA00023136"/>
    </source>
</evidence>
<feature type="transmembrane region" description="Helical" evidence="7">
    <location>
        <begin position="212"/>
        <end position="236"/>
    </location>
</feature>
<evidence type="ECO:0000256" key="1">
    <source>
        <dbReference type="ARBA" id="ARBA00004651"/>
    </source>
</evidence>
<evidence type="ECO:0000259" key="8">
    <source>
        <dbReference type="Pfam" id="PF00892"/>
    </source>
</evidence>
<gene>
    <name evidence="9" type="ORF">RT761_01893</name>
</gene>
<feature type="transmembrane region" description="Helical" evidence="7">
    <location>
        <begin position="248"/>
        <end position="266"/>
    </location>
</feature>
<sequence length="356" mass="39530">MNKTVLIPTLYALTAALLFGLSTPLNKLLLNTIEPLVLSGFLYLGSGLGILIFRLIKEKSLFTRTESQLQKGEIPQFIAAVTAGGILAPLVLLYSIRVTPASTASLLLSIEGIATTLLAGIWFGEYIGKRVWLAIAMVTLATMLLSVQWNQGWGFTIGAFGVIAACFMWGLDNNLTRNLSARDPLLLVIVKGCGAGGFSLLLARFFNLTFPSVQIILIAMVIGVLSYGLSIVFFILSLRSLGSSRTTALYSIAPFAGSFLSFLILGERPQQVFFLSFPLVLIATLILLTEIHSHLHLHQAYSHDHRHSHQDGHHNHNHPDLFREKNFVHSHLHDHEELEHNHEHLPDIHHRHQHER</sequence>
<feature type="transmembrane region" description="Helical" evidence="7">
    <location>
        <begin position="153"/>
        <end position="172"/>
    </location>
</feature>
<dbReference type="InterPro" id="IPR037185">
    <property type="entry name" value="EmrE-like"/>
</dbReference>
<dbReference type="SUPFAM" id="SSF103481">
    <property type="entry name" value="Multidrug resistance efflux transporter EmrE"/>
    <property type="match status" value="2"/>
</dbReference>
<dbReference type="InterPro" id="IPR051258">
    <property type="entry name" value="Diverse_Substrate_Transporter"/>
</dbReference>
<organism evidence="9 10">
    <name type="scientific">Atribacter laminatus</name>
    <dbReference type="NCBI Taxonomy" id="2847778"/>
    <lineage>
        <taxon>Bacteria</taxon>
        <taxon>Pseudomonadati</taxon>
        <taxon>Atribacterota</taxon>
        <taxon>Atribacteria</taxon>
        <taxon>Atribacterales</taxon>
        <taxon>Atribacteraceae</taxon>
        <taxon>Atribacter</taxon>
    </lineage>
</organism>
<feature type="domain" description="EamA" evidence="8">
    <location>
        <begin position="10"/>
        <end position="146"/>
    </location>
</feature>
<dbReference type="Pfam" id="PF00892">
    <property type="entry name" value="EamA"/>
    <property type="match status" value="2"/>
</dbReference>
<accession>A0A7T1F3S4</accession>
<evidence type="ECO:0000313" key="9">
    <source>
        <dbReference type="EMBL" id="QPM68671.1"/>
    </source>
</evidence>
<reference evidence="9 10" key="1">
    <citation type="journal article" date="2021" name="Nat. Commun.">
        <title>Isolation of a member of the candidate phylum Atribacteria reveals a unique cell membrane structure.</title>
        <authorList>
            <person name="Taiki K."/>
            <person name="Nobu M.K."/>
            <person name="Kusada H."/>
            <person name="Meng X.-Y."/>
            <person name="Hosoki N."/>
            <person name="Uematsu K."/>
            <person name="Yoshioka H."/>
            <person name="Kamagata Y."/>
            <person name="Tamaki H."/>
        </authorList>
    </citation>
    <scope>NUCLEOTIDE SEQUENCE [LARGE SCALE GENOMIC DNA]</scope>
    <source>
        <strain evidence="9 10">RT761</strain>
    </source>
</reference>
<keyword evidence="3 7" id="KW-0812">Transmembrane</keyword>